<dbReference type="EMBL" id="NMUH01005019">
    <property type="protein sequence ID" value="MQM11581.1"/>
    <property type="molecule type" value="Genomic_DNA"/>
</dbReference>
<evidence type="ECO:0000256" key="1">
    <source>
        <dbReference type="SAM" id="MobiDB-lite"/>
    </source>
</evidence>
<proteinExistence type="predicted"/>
<evidence type="ECO:0000313" key="2">
    <source>
        <dbReference type="EMBL" id="MQM11581.1"/>
    </source>
</evidence>
<name>A0A843X0X4_COLES</name>
<comment type="caution">
    <text evidence="2">The sequence shown here is derived from an EMBL/GenBank/DDBJ whole genome shotgun (WGS) entry which is preliminary data.</text>
</comment>
<evidence type="ECO:0000313" key="3">
    <source>
        <dbReference type="Proteomes" id="UP000652761"/>
    </source>
</evidence>
<gene>
    <name evidence="2" type="ORF">Taro_044487</name>
</gene>
<feature type="region of interest" description="Disordered" evidence="1">
    <location>
        <begin position="1"/>
        <end position="186"/>
    </location>
</feature>
<dbReference type="AlphaFoldDB" id="A0A843X0X4"/>
<organism evidence="2 3">
    <name type="scientific">Colocasia esculenta</name>
    <name type="common">Wild taro</name>
    <name type="synonym">Arum esculentum</name>
    <dbReference type="NCBI Taxonomy" id="4460"/>
    <lineage>
        <taxon>Eukaryota</taxon>
        <taxon>Viridiplantae</taxon>
        <taxon>Streptophyta</taxon>
        <taxon>Embryophyta</taxon>
        <taxon>Tracheophyta</taxon>
        <taxon>Spermatophyta</taxon>
        <taxon>Magnoliopsida</taxon>
        <taxon>Liliopsida</taxon>
        <taxon>Araceae</taxon>
        <taxon>Aroideae</taxon>
        <taxon>Colocasieae</taxon>
        <taxon>Colocasia</taxon>
    </lineage>
</organism>
<dbReference type="Proteomes" id="UP000652761">
    <property type="component" value="Unassembled WGS sequence"/>
</dbReference>
<feature type="non-terminal residue" evidence="2">
    <location>
        <position position="238"/>
    </location>
</feature>
<reference evidence="2" key="1">
    <citation type="submission" date="2017-07" db="EMBL/GenBank/DDBJ databases">
        <title>Taro Niue Genome Assembly and Annotation.</title>
        <authorList>
            <person name="Atibalentja N."/>
            <person name="Keating K."/>
            <person name="Fields C.J."/>
        </authorList>
    </citation>
    <scope>NUCLEOTIDE SEQUENCE</scope>
    <source>
        <strain evidence="2">Niue_2</strain>
        <tissue evidence="2">Leaf</tissue>
    </source>
</reference>
<feature type="region of interest" description="Disordered" evidence="1">
    <location>
        <begin position="214"/>
        <end position="238"/>
    </location>
</feature>
<keyword evidence="3" id="KW-1185">Reference proteome</keyword>
<protein>
    <submittedName>
        <fullName evidence="2">Uncharacterized protein</fullName>
    </submittedName>
</protein>
<accession>A0A843X0X4</accession>
<feature type="compositionally biased region" description="Low complexity" evidence="1">
    <location>
        <begin position="90"/>
        <end position="102"/>
    </location>
</feature>
<sequence>MAPKGKVATRSSGNEVVRTTVVEEIVRGDDDRGAPRDAGANGAKPAGDGGSRRRGSSSDPPLTDRAQRRWAIIGPGSSSDDVGKPRRRPSSGPRSLNPSSPSCPGNDTCGSRHGGRARGHLDDGGRPLHCRVDARPVKSFAGRASTTQISTPKLSTTHMAGAHHSCPAPSDSTGSSSLPEKGQDDRLTGLYRVSTLDQVVSTLETLPENLLANLGQCVDTRSSSVDTRGPPRKKYKGQ</sequence>
<feature type="compositionally biased region" description="Basic and acidic residues" evidence="1">
    <location>
        <begin position="119"/>
        <end position="136"/>
    </location>
</feature>
<feature type="compositionally biased region" description="Polar residues" evidence="1">
    <location>
        <begin position="144"/>
        <end position="158"/>
    </location>
</feature>
<feature type="compositionally biased region" description="Basic and acidic residues" evidence="1">
    <location>
        <begin position="24"/>
        <end position="35"/>
    </location>
</feature>